<reference evidence="2" key="1">
    <citation type="submission" date="2019-02" db="EMBL/GenBank/DDBJ databases">
        <authorList>
            <person name="Gruber-Vodicka R. H."/>
            <person name="Seah K. B. B."/>
        </authorList>
    </citation>
    <scope>NUCLEOTIDE SEQUENCE</scope>
    <source>
        <strain evidence="3">BECK_SA2B12</strain>
        <strain evidence="1">BECK_SA2B15</strain>
        <strain evidence="2">BECK_SA2B20</strain>
    </source>
</reference>
<dbReference type="Gene3D" id="3.90.850.10">
    <property type="entry name" value="Fumarylacetoacetase-like, C-terminal domain"/>
    <property type="match status" value="1"/>
</dbReference>
<dbReference type="AlphaFoldDB" id="A0A450UHV6"/>
<evidence type="ECO:0000313" key="2">
    <source>
        <dbReference type="EMBL" id="VFJ92107.1"/>
    </source>
</evidence>
<protein>
    <submittedName>
        <fullName evidence="2">Uncharacterized protein</fullName>
    </submittedName>
</protein>
<dbReference type="GO" id="GO:0003824">
    <property type="term" value="F:catalytic activity"/>
    <property type="evidence" value="ECO:0007669"/>
    <property type="project" value="InterPro"/>
</dbReference>
<evidence type="ECO:0000313" key="1">
    <source>
        <dbReference type="EMBL" id="VFJ90958.1"/>
    </source>
</evidence>
<evidence type="ECO:0000313" key="3">
    <source>
        <dbReference type="EMBL" id="VFJ98683.1"/>
    </source>
</evidence>
<organism evidence="2">
    <name type="scientific">Candidatus Kentrum eta</name>
    <dbReference type="NCBI Taxonomy" id="2126337"/>
    <lineage>
        <taxon>Bacteria</taxon>
        <taxon>Pseudomonadati</taxon>
        <taxon>Pseudomonadota</taxon>
        <taxon>Gammaproteobacteria</taxon>
        <taxon>Candidatus Kentrum</taxon>
    </lineage>
</organism>
<gene>
    <name evidence="1" type="ORF">BECKH772A_GA0070896_100258</name>
    <name evidence="2" type="ORF">BECKH772B_GA0070898_100258</name>
    <name evidence="3" type="ORF">BECKH772C_GA0070978_100248</name>
</gene>
<dbReference type="PANTHER" id="PTHR43211:SF1">
    <property type="entry name" value="BLL6422 PROTEIN"/>
    <property type="match status" value="1"/>
</dbReference>
<dbReference type="EMBL" id="CAADFI010000025">
    <property type="protein sequence ID" value="VFJ92107.1"/>
    <property type="molecule type" value="Genomic_DNA"/>
</dbReference>
<name>A0A450UHV6_9GAMM</name>
<dbReference type="EMBL" id="CAADFG010000025">
    <property type="protein sequence ID" value="VFJ90958.1"/>
    <property type="molecule type" value="Genomic_DNA"/>
</dbReference>
<dbReference type="EMBL" id="CAADFJ010000024">
    <property type="protein sequence ID" value="VFJ98683.1"/>
    <property type="molecule type" value="Genomic_DNA"/>
</dbReference>
<dbReference type="PANTHER" id="PTHR43211">
    <property type="entry name" value="FUMARYLACETOACETATE HYDROLASE"/>
    <property type="match status" value="1"/>
</dbReference>
<proteinExistence type="predicted"/>
<accession>A0A450UHV6</accession>
<dbReference type="InterPro" id="IPR036663">
    <property type="entry name" value="Fumarylacetoacetase_C_sf"/>
</dbReference>
<sequence>MKLVTFRKEDDVQYIGALVDNERGITCLQVGAEIMDGFLSPFFTSMLAFLQGNAATRDKAQATVEYITTQRPPGGVVATDSVTLLAPLPRPASIRDCMAFEQHILNCIRAVGLKRWAPLDEWIEKTFGRKKSFAWRANQAFYERPAYYKGNRFSVIGPDAPVRMPTKFTSVRL</sequence>